<reference evidence="3 4" key="1">
    <citation type="submission" date="2015-09" db="EMBL/GenBank/DDBJ databases">
        <title>Host preference determinants of Valsa canker pathogens revealed by comparative genomics.</title>
        <authorList>
            <person name="Yin Z."/>
            <person name="Huang L."/>
        </authorList>
    </citation>
    <scope>NUCLEOTIDE SEQUENCE [LARGE SCALE GENOMIC DNA]</scope>
    <source>
        <strain evidence="3 4">SXYLt</strain>
    </source>
</reference>
<evidence type="ECO:0000313" key="3">
    <source>
        <dbReference type="EMBL" id="ROW03643.1"/>
    </source>
</evidence>
<accession>A0A423WJS0</accession>
<feature type="transmembrane region" description="Helical" evidence="2">
    <location>
        <begin position="28"/>
        <end position="49"/>
    </location>
</feature>
<feature type="region of interest" description="Disordered" evidence="1">
    <location>
        <begin position="58"/>
        <end position="77"/>
    </location>
</feature>
<gene>
    <name evidence="3" type="ORF">VPNG_07157</name>
</gene>
<proteinExistence type="predicted"/>
<dbReference type="AlphaFoldDB" id="A0A423WJS0"/>
<evidence type="ECO:0000256" key="2">
    <source>
        <dbReference type="SAM" id="Phobius"/>
    </source>
</evidence>
<name>A0A423WJS0_9PEZI</name>
<keyword evidence="4" id="KW-1185">Reference proteome</keyword>
<organism evidence="3 4">
    <name type="scientific">Cytospora leucostoma</name>
    <dbReference type="NCBI Taxonomy" id="1230097"/>
    <lineage>
        <taxon>Eukaryota</taxon>
        <taxon>Fungi</taxon>
        <taxon>Dikarya</taxon>
        <taxon>Ascomycota</taxon>
        <taxon>Pezizomycotina</taxon>
        <taxon>Sordariomycetes</taxon>
        <taxon>Sordariomycetidae</taxon>
        <taxon>Diaporthales</taxon>
        <taxon>Cytosporaceae</taxon>
        <taxon>Cytospora</taxon>
    </lineage>
</organism>
<protein>
    <submittedName>
        <fullName evidence="3">Uncharacterized protein</fullName>
    </submittedName>
</protein>
<keyword evidence="2" id="KW-1133">Transmembrane helix</keyword>
<dbReference type="Proteomes" id="UP000285146">
    <property type="component" value="Unassembled WGS sequence"/>
</dbReference>
<feature type="compositionally biased region" description="Low complexity" evidence="1">
    <location>
        <begin position="59"/>
        <end position="77"/>
    </location>
</feature>
<keyword evidence="2" id="KW-0472">Membrane</keyword>
<keyword evidence="2" id="KW-0812">Transmembrane</keyword>
<comment type="caution">
    <text evidence="3">The sequence shown here is derived from an EMBL/GenBank/DDBJ whole genome shotgun (WGS) entry which is preliminary data.</text>
</comment>
<evidence type="ECO:0000256" key="1">
    <source>
        <dbReference type="SAM" id="MobiDB-lite"/>
    </source>
</evidence>
<dbReference type="InParanoid" id="A0A423WJS0"/>
<sequence>MASHPSHRQSTLKLQLYLELKRRRQSRLALILVAAFNLRANFEVAVLLAHKTQFFYPPNTTSSINQSKSSSNRHITQ</sequence>
<dbReference type="EMBL" id="LKEB01000049">
    <property type="protein sequence ID" value="ROW03643.1"/>
    <property type="molecule type" value="Genomic_DNA"/>
</dbReference>
<evidence type="ECO:0000313" key="4">
    <source>
        <dbReference type="Proteomes" id="UP000285146"/>
    </source>
</evidence>